<keyword evidence="1" id="KW-1133">Transmembrane helix</keyword>
<comment type="caution">
    <text evidence="2">The sequence shown here is derived from an EMBL/GenBank/DDBJ whole genome shotgun (WGS) entry which is preliminary data.</text>
</comment>
<evidence type="ECO:0000313" key="3">
    <source>
        <dbReference type="Proteomes" id="UP001141950"/>
    </source>
</evidence>
<dbReference type="Proteomes" id="UP001141950">
    <property type="component" value="Unassembled WGS sequence"/>
</dbReference>
<dbReference type="AlphaFoldDB" id="A0A9X2MXZ5"/>
<keyword evidence="1" id="KW-0812">Transmembrane</keyword>
<dbReference type="RefSeq" id="WP_257452857.1">
    <property type="nucleotide sequence ID" value="NZ_JANIPJ010000037.1"/>
</dbReference>
<evidence type="ECO:0000313" key="2">
    <source>
        <dbReference type="EMBL" id="MCR2807916.1"/>
    </source>
</evidence>
<name>A0A9X2MXZ5_9BACL</name>
<feature type="transmembrane region" description="Helical" evidence="1">
    <location>
        <begin position="172"/>
        <end position="194"/>
    </location>
</feature>
<feature type="transmembrane region" description="Helical" evidence="1">
    <location>
        <begin position="6"/>
        <end position="31"/>
    </location>
</feature>
<feature type="transmembrane region" description="Helical" evidence="1">
    <location>
        <begin position="215"/>
        <end position="248"/>
    </location>
</feature>
<sequence>MTFMAILGLNIMLGMFVPYVMIYALVVKPILHKRRHGSRKKPVRKKKQREKESLASLIGAYTFGGMILCAIMGLAYLTWTWALPQWLDMPSAIVQQYEKKEGLITDVEHEWETGSAKSWGYSYVELDGERYKFESLDFDHVSYEEPVTFHVLKHSKYVVKVSDSEGHVVKHMFSPVSFFIKLLIYMLLTGIYYFKKRRKSSSAEERTRRGTIVKVSFHAITLLIIVVSSFFAMQLTALVVVLIVHFLMHYLQANGGVTANIA</sequence>
<organism evidence="2 3">
    <name type="scientific">Paenibacillus soyae</name>
    <dbReference type="NCBI Taxonomy" id="2969249"/>
    <lineage>
        <taxon>Bacteria</taxon>
        <taxon>Bacillati</taxon>
        <taxon>Bacillota</taxon>
        <taxon>Bacilli</taxon>
        <taxon>Bacillales</taxon>
        <taxon>Paenibacillaceae</taxon>
        <taxon>Paenibacillus</taxon>
    </lineage>
</organism>
<keyword evidence="1" id="KW-0472">Membrane</keyword>
<feature type="transmembrane region" description="Helical" evidence="1">
    <location>
        <begin position="54"/>
        <end position="79"/>
    </location>
</feature>
<protein>
    <submittedName>
        <fullName evidence="2">Uncharacterized protein</fullName>
    </submittedName>
</protein>
<gene>
    <name evidence="2" type="ORF">NQZ67_28975</name>
</gene>
<dbReference type="EMBL" id="JANIPJ010000037">
    <property type="protein sequence ID" value="MCR2807916.1"/>
    <property type="molecule type" value="Genomic_DNA"/>
</dbReference>
<evidence type="ECO:0000256" key="1">
    <source>
        <dbReference type="SAM" id="Phobius"/>
    </source>
</evidence>
<reference evidence="2" key="1">
    <citation type="submission" date="2022-08" db="EMBL/GenBank/DDBJ databases">
        <title>The genomic sequence of strain Paenibacillus sp. SCIV0701.</title>
        <authorList>
            <person name="Zhao H."/>
        </authorList>
    </citation>
    <scope>NUCLEOTIDE SEQUENCE</scope>
    <source>
        <strain evidence="2">SCIV0701</strain>
    </source>
</reference>
<accession>A0A9X2MXZ5</accession>
<proteinExistence type="predicted"/>
<keyword evidence="3" id="KW-1185">Reference proteome</keyword>